<evidence type="ECO:0000256" key="1">
    <source>
        <dbReference type="SAM" id="SignalP"/>
    </source>
</evidence>
<protein>
    <submittedName>
        <fullName evidence="3">5'-nucleotidase C-terminal domain-containing protein</fullName>
    </submittedName>
</protein>
<dbReference type="EMBL" id="JAJFAT010000002">
    <property type="protein sequence ID" value="MCC3144091.1"/>
    <property type="molecule type" value="Genomic_DNA"/>
</dbReference>
<evidence type="ECO:0000259" key="2">
    <source>
        <dbReference type="Pfam" id="PF02872"/>
    </source>
</evidence>
<keyword evidence="4" id="KW-1185">Reference proteome</keyword>
<sequence length="223" mass="24885">MKKKLLTIAVLTLFVLSFFSLSVFAQGLDTVIGETGISLNGERQHVRTQETNLGNLITDMLRENTKADIALYNGGGIRDSADLGEITLEDAMAILAFNNEVVTLLMSGQQIWDTLEHGLHEYPEVAGGFLQVSGLRFYFNPANEAYNRVEKVLVDGEEINLSRHYVVATNEFLAAGGDDYQVMGESEQLKLFENTDQQMFIQYIQDKSPLFPSVEGRIVVLRD</sequence>
<dbReference type="InterPro" id="IPR006179">
    <property type="entry name" value="5_nucleotidase/apyrase"/>
</dbReference>
<dbReference type="Pfam" id="PF02872">
    <property type="entry name" value="5_nucleotid_C"/>
    <property type="match status" value="1"/>
</dbReference>
<organism evidence="3 4">
    <name type="scientific">Halanaerobium polyolivorans</name>
    <dbReference type="NCBI Taxonomy" id="2886943"/>
    <lineage>
        <taxon>Bacteria</taxon>
        <taxon>Bacillati</taxon>
        <taxon>Bacillota</taxon>
        <taxon>Clostridia</taxon>
        <taxon>Halanaerobiales</taxon>
        <taxon>Halanaerobiaceae</taxon>
        <taxon>Halanaerobium</taxon>
    </lineage>
</organism>
<dbReference type="SUPFAM" id="SSF55816">
    <property type="entry name" value="5'-nucleotidase (syn. UDP-sugar hydrolase), C-terminal domain"/>
    <property type="match status" value="1"/>
</dbReference>
<evidence type="ECO:0000313" key="3">
    <source>
        <dbReference type="EMBL" id="MCC3144091.1"/>
    </source>
</evidence>
<dbReference type="Proteomes" id="UP001199296">
    <property type="component" value="Unassembled WGS sequence"/>
</dbReference>
<dbReference type="InterPro" id="IPR008334">
    <property type="entry name" value="5'-Nucleotdase_C"/>
</dbReference>
<feature type="domain" description="5'-Nucleotidase C-terminal" evidence="2">
    <location>
        <begin position="39"/>
        <end position="184"/>
    </location>
</feature>
<name>A0AAW4WZZ2_9FIRM</name>
<dbReference type="PANTHER" id="PTHR11575">
    <property type="entry name" value="5'-NUCLEOTIDASE-RELATED"/>
    <property type="match status" value="1"/>
</dbReference>
<dbReference type="GO" id="GO:0016787">
    <property type="term" value="F:hydrolase activity"/>
    <property type="evidence" value="ECO:0007669"/>
    <property type="project" value="InterPro"/>
</dbReference>
<evidence type="ECO:0000313" key="4">
    <source>
        <dbReference type="Proteomes" id="UP001199296"/>
    </source>
</evidence>
<feature type="chain" id="PRO_5043845756" evidence="1">
    <location>
        <begin position="26"/>
        <end position="223"/>
    </location>
</feature>
<dbReference type="PRINTS" id="PR01607">
    <property type="entry name" value="APYRASEFAMLY"/>
</dbReference>
<gene>
    <name evidence="3" type="ORF">LJ207_02010</name>
</gene>
<proteinExistence type="predicted"/>
<dbReference type="RefSeq" id="WP_229343604.1">
    <property type="nucleotide sequence ID" value="NZ_JAJFAT010000002.1"/>
</dbReference>
<comment type="caution">
    <text evidence="3">The sequence shown here is derived from an EMBL/GenBank/DDBJ whole genome shotgun (WGS) entry which is preliminary data.</text>
</comment>
<keyword evidence="1" id="KW-0732">Signal</keyword>
<dbReference type="AlphaFoldDB" id="A0AAW4WZZ2"/>
<feature type="signal peptide" evidence="1">
    <location>
        <begin position="1"/>
        <end position="25"/>
    </location>
</feature>
<dbReference type="PANTHER" id="PTHR11575:SF24">
    <property type="entry name" value="5'-NUCLEOTIDASE"/>
    <property type="match status" value="1"/>
</dbReference>
<dbReference type="InterPro" id="IPR036907">
    <property type="entry name" value="5'-Nucleotdase_C_sf"/>
</dbReference>
<dbReference type="GO" id="GO:0009166">
    <property type="term" value="P:nucleotide catabolic process"/>
    <property type="evidence" value="ECO:0007669"/>
    <property type="project" value="InterPro"/>
</dbReference>
<reference evidence="3 4" key="1">
    <citation type="submission" date="2021-10" db="EMBL/GenBank/DDBJ databases">
        <authorList>
            <person name="Grouzdev D.S."/>
            <person name="Pantiukh K.S."/>
            <person name="Krutkina M.S."/>
        </authorList>
    </citation>
    <scope>NUCLEOTIDE SEQUENCE [LARGE SCALE GENOMIC DNA]</scope>
    <source>
        <strain evidence="3 4">Z-7514</strain>
    </source>
</reference>
<dbReference type="Gene3D" id="3.90.780.10">
    <property type="entry name" value="5'-Nucleotidase, C-terminal domain"/>
    <property type="match status" value="1"/>
</dbReference>
<accession>A0AAW4WZZ2</accession>